<dbReference type="EMBL" id="JH126405">
    <property type="protein sequence ID" value="EGX88507.1"/>
    <property type="molecule type" value="Genomic_DNA"/>
</dbReference>
<dbReference type="GeneID" id="18170558"/>
<evidence type="ECO:0008006" key="4">
    <source>
        <dbReference type="Google" id="ProtNLM"/>
    </source>
</evidence>
<feature type="compositionally biased region" description="Polar residues" evidence="1">
    <location>
        <begin position="161"/>
        <end position="170"/>
    </location>
</feature>
<sequence>MSRPAFSSTDSSPVSFHTAIESESSHRSTAASSPLHTQHAPFRDVRPLPRDLKAHCQIFLEEQLYLGAINLYNSVLGAGSSRRRQTSQSVYVPPPSHLAVLNTLIVHPVYTTRADKQSEEIATLALSYLRSLLELVGPVNANLRTAFQFYSTPRWHRRTGYSTDGSLSDASQDERERERERVTGSLANENSVWSRGQDFWTTLGWALNCSTLYPQRWRYWKAWLEFMLDVLQADWSERERLDREAHEATSEGQDGPVPTTRRQDSILAMYMQQKNGPQSGFKAIMKALFADGGSLSSSYFREVFDREPRGRVEASRKRKRQDRVDVENDKFGDYLDEDPLSSGASEPPTPEKPRDALSSAGSFGTTFPGLAESVPLRLRLFQLLSEATSVLHEPADVVRLCDAYASSLKVVPLNLFALVVAQRRGPLPAALRVTLLKVLLALLLPASHVPPHKADPVGEAEACLSTVMLTRCYAQHPANTVGVEDNAKLSLVIEAAVQLLWTCHALEYGPALDEALRAGIDARQAKVKRKRTGKARPDPEEALAAEVLDASSDRLRLLLQVLRDTASEEDTCVAKPV</sequence>
<evidence type="ECO:0000313" key="2">
    <source>
        <dbReference type="EMBL" id="EGX88507.1"/>
    </source>
</evidence>
<dbReference type="InParanoid" id="G3JRF7"/>
<feature type="region of interest" description="Disordered" evidence="1">
    <location>
        <begin position="1"/>
        <end position="42"/>
    </location>
</feature>
<gene>
    <name evidence="2" type="ORF">CCM_08551</name>
</gene>
<dbReference type="eggNOG" id="ENOG502S1YP">
    <property type="taxonomic scope" value="Eukaryota"/>
</dbReference>
<keyword evidence="3" id="KW-1185">Reference proteome</keyword>
<reference evidence="2 3" key="1">
    <citation type="journal article" date="2011" name="Genome Biol.">
        <title>Genome sequence of the insect pathogenic fungus Cordyceps militaris, a valued traditional Chinese medicine.</title>
        <authorList>
            <person name="Zheng P."/>
            <person name="Xia Y."/>
            <person name="Xiao G."/>
            <person name="Xiong C."/>
            <person name="Hu X."/>
            <person name="Zhang S."/>
            <person name="Zheng H."/>
            <person name="Huang Y."/>
            <person name="Zhou Y."/>
            <person name="Wang S."/>
            <person name="Zhao G.P."/>
            <person name="Liu X."/>
            <person name="St Leger R.J."/>
            <person name="Wang C."/>
        </authorList>
    </citation>
    <scope>NUCLEOTIDE SEQUENCE [LARGE SCALE GENOMIC DNA]</scope>
    <source>
        <strain evidence="2 3">CM01</strain>
    </source>
</reference>
<dbReference type="OrthoDB" id="5411773at2759"/>
<dbReference type="HOGENOM" id="CLU_014331_1_0_1"/>
<name>G3JRF7_CORMM</name>
<proteinExistence type="predicted"/>
<feature type="region of interest" description="Disordered" evidence="1">
    <location>
        <begin position="310"/>
        <end position="360"/>
    </location>
</feature>
<accession>G3JRF7</accession>
<organism evidence="2 3">
    <name type="scientific">Cordyceps militaris (strain CM01)</name>
    <name type="common">Caterpillar fungus</name>
    <dbReference type="NCBI Taxonomy" id="983644"/>
    <lineage>
        <taxon>Eukaryota</taxon>
        <taxon>Fungi</taxon>
        <taxon>Dikarya</taxon>
        <taxon>Ascomycota</taxon>
        <taxon>Pezizomycotina</taxon>
        <taxon>Sordariomycetes</taxon>
        <taxon>Hypocreomycetidae</taxon>
        <taxon>Hypocreales</taxon>
        <taxon>Cordycipitaceae</taxon>
        <taxon>Cordyceps</taxon>
    </lineage>
</organism>
<dbReference type="Proteomes" id="UP000001610">
    <property type="component" value="Unassembled WGS sequence"/>
</dbReference>
<dbReference type="VEuPathDB" id="FungiDB:CCM_08551"/>
<protein>
    <recommendedName>
        <fullName evidence="4">Major facilitator superfamily transporter</fullName>
    </recommendedName>
</protein>
<feature type="compositionally biased region" description="Basic and acidic residues" evidence="1">
    <location>
        <begin position="172"/>
        <end position="182"/>
    </location>
</feature>
<evidence type="ECO:0000256" key="1">
    <source>
        <dbReference type="SAM" id="MobiDB-lite"/>
    </source>
</evidence>
<feature type="compositionally biased region" description="Polar residues" evidence="1">
    <location>
        <begin position="1"/>
        <end position="15"/>
    </location>
</feature>
<evidence type="ECO:0000313" key="3">
    <source>
        <dbReference type="Proteomes" id="UP000001610"/>
    </source>
</evidence>
<feature type="compositionally biased region" description="Basic and acidic residues" evidence="1">
    <location>
        <begin position="322"/>
        <end position="333"/>
    </location>
</feature>
<dbReference type="RefSeq" id="XP_006673752.1">
    <property type="nucleotide sequence ID" value="XM_006673689.1"/>
</dbReference>
<dbReference type="AlphaFoldDB" id="G3JRF7"/>
<dbReference type="KEGG" id="cmt:CCM_08551"/>
<feature type="region of interest" description="Disordered" evidence="1">
    <location>
        <begin position="161"/>
        <end position="183"/>
    </location>
</feature>
<dbReference type="OMA" id="IGWAFNC"/>